<dbReference type="PANTHER" id="PTHR20992">
    <property type="entry name" value="AT15442P-RELATED"/>
    <property type="match status" value="1"/>
</dbReference>
<keyword evidence="1" id="KW-1133">Transmembrane helix</keyword>
<feature type="transmembrane region" description="Helical" evidence="1">
    <location>
        <begin position="268"/>
        <end position="289"/>
    </location>
</feature>
<feature type="transmembrane region" description="Helical" evidence="1">
    <location>
        <begin position="173"/>
        <end position="195"/>
    </location>
</feature>
<dbReference type="Pfam" id="PF04087">
    <property type="entry name" value="DUF389"/>
    <property type="match status" value="1"/>
</dbReference>
<dbReference type="AlphaFoldDB" id="A0A0V7ZH17"/>
<reference evidence="2 3" key="1">
    <citation type="journal article" date="2015" name="Genome Announc.">
        <title>Draft Genome of the Euendolithic (true boring) Cyanobacterium Mastigocoleus testarum strain BC008.</title>
        <authorList>
            <person name="Guida B.S."/>
            <person name="Garcia-Pichel F."/>
        </authorList>
    </citation>
    <scope>NUCLEOTIDE SEQUENCE [LARGE SCALE GENOMIC DNA]</scope>
    <source>
        <strain evidence="2 3">BC008</strain>
    </source>
</reference>
<dbReference type="EMBL" id="LMTZ01000131">
    <property type="protein sequence ID" value="KST63849.1"/>
    <property type="molecule type" value="Genomic_DNA"/>
</dbReference>
<evidence type="ECO:0000313" key="2">
    <source>
        <dbReference type="EMBL" id="KST63849.1"/>
    </source>
</evidence>
<feature type="transmembrane region" description="Helical" evidence="1">
    <location>
        <begin position="139"/>
        <end position="161"/>
    </location>
</feature>
<keyword evidence="1" id="KW-0472">Membrane</keyword>
<dbReference type="OrthoDB" id="9790659at2"/>
<feature type="transmembrane region" description="Helical" evidence="1">
    <location>
        <begin position="104"/>
        <end position="133"/>
    </location>
</feature>
<keyword evidence="3" id="KW-1185">Reference proteome</keyword>
<dbReference type="RefSeq" id="WP_027845203.1">
    <property type="nucleotide sequence ID" value="NZ_LMTZ01000131.1"/>
</dbReference>
<name>A0A0V7ZH17_9CYAN</name>
<keyword evidence="1" id="KW-0812">Transmembrane</keyword>
<dbReference type="NCBIfam" id="TIGR00341">
    <property type="entry name" value="TIGR00341 family protein"/>
    <property type="match status" value="1"/>
</dbReference>
<comment type="caution">
    <text evidence="2">The sequence shown here is derived from an EMBL/GenBank/DDBJ whole genome shotgun (WGS) entry which is preliminary data.</text>
</comment>
<evidence type="ECO:0008006" key="4">
    <source>
        <dbReference type="Google" id="ProtNLM"/>
    </source>
</evidence>
<feature type="transmembrane region" description="Helical" evidence="1">
    <location>
        <begin position="310"/>
        <end position="332"/>
    </location>
</feature>
<evidence type="ECO:0000256" key="1">
    <source>
        <dbReference type="SAM" id="Phobius"/>
    </source>
</evidence>
<dbReference type="Proteomes" id="UP000053372">
    <property type="component" value="Unassembled WGS sequence"/>
</dbReference>
<protein>
    <recommendedName>
        <fullName evidence="4">TIGR00341 family protein</fullName>
    </recommendedName>
</protein>
<feature type="transmembrane region" description="Helical" evidence="1">
    <location>
        <begin position="238"/>
        <end position="262"/>
    </location>
</feature>
<dbReference type="InterPro" id="IPR005240">
    <property type="entry name" value="DUF389"/>
</dbReference>
<dbReference type="PANTHER" id="PTHR20992:SF9">
    <property type="entry name" value="AT15442P-RELATED"/>
    <property type="match status" value="1"/>
</dbReference>
<evidence type="ECO:0000313" key="3">
    <source>
        <dbReference type="Proteomes" id="UP000053372"/>
    </source>
</evidence>
<sequence length="333" mass="36129">MSLRLVEVFLPQSQEKPVKEFLEPHPFVKSWYISLPEEGFLLKILLHEGQVEPVVDCLTQKFSDLDGFRLLLLPVEASLPQPEPEKLEPDVDQKKSSRIYREEIYLDVAQSISLNWTEILLVVLSTIIAAIGLLRGSEVIVIGAMVVAPLLKPNMALGLATTLGDVSLGRKSLIIGLTQVLIALALSILLGIFVSVDLSNMSEVALRTRVDLSDVALAFASGVAGAISFTTGEKSAVVGVMVSVALLPPLVVLGILIGSGLWFPALGATVLVSTNITCLNLAAIATFWIQDVRPQEWWKNNTAKKITRTASVVWLLLLTILIGLIFVVKLGYS</sequence>
<proteinExistence type="predicted"/>
<gene>
    <name evidence="2" type="ORF">BC008_15450</name>
</gene>
<organism evidence="2 3">
    <name type="scientific">Mastigocoleus testarum BC008</name>
    <dbReference type="NCBI Taxonomy" id="371196"/>
    <lineage>
        <taxon>Bacteria</taxon>
        <taxon>Bacillati</taxon>
        <taxon>Cyanobacteriota</taxon>
        <taxon>Cyanophyceae</taxon>
        <taxon>Nostocales</taxon>
        <taxon>Hapalosiphonaceae</taxon>
        <taxon>Mastigocoleus</taxon>
    </lineage>
</organism>
<accession>A0A0V7ZH17</accession>